<reference evidence="1 2" key="1">
    <citation type="submission" date="2017-04" db="EMBL/GenBank/DDBJ databases">
        <authorList>
            <person name="Afonso C.L."/>
            <person name="Miller P.J."/>
            <person name="Scott M.A."/>
            <person name="Spackman E."/>
            <person name="Goraichik I."/>
            <person name="Dimitrov K.M."/>
            <person name="Suarez D.L."/>
            <person name="Swayne D.E."/>
        </authorList>
    </citation>
    <scope>NUCLEOTIDE SEQUENCE [LARGE SCALE GENOMIC DNA]</scope>
    <source>
        <strain evidence="1 2">KR-140</strain>
    </source>
</reference>
<gene>
    <name evidence="1" type="ORF">SAMN00790413_03219</name>
</gene>
<evidence type="ECO:0000313" key="1">
    <source>
        <dbReference type="EMBL" id="SMB96247.1"/>
    </source>
</evidence>
<dbReference type="RefSeq" id="WP_084050693.1">
    <property type="nucleotide sequence ID" value="NZ_FWWU01000009.1"/>
</dbReference>
<evidence type="ECO:0000313" key="2">
    <source>
        <dbReference type="Proteomes" id="UP000192582"/>
    </source>
</evidence>
<dbReference type="AlphaFoldDB" id="A0A1W1VSB2"/>
<sequence length="150" mass="15947">MAGVGVRTLGGLLAGLVALSAPVALSMPRYRLTAAHQLGYDKGDPLWEYSGKVMPCTTCHTRPQGGQGWNPFGESLRAGFREQPGAKFGAVLYSVLQKKADADGDGYPDALEFYAHTLPGDPKSLPARPLAGLQAEFEQAGGLKQYTPKK</sequence>
<protein>
    <submittedName>
        <fullName evidence="1">Uncharacterized protein</fullName>
    </submittedName>
</protein>
<dbReference type="EMBL" id="FWWU01000009">
    <property type="protein sequence ID" value="SMB96247.1"/>
    <property type="molecule type" value="Genomic_DNA"/>
</dbReference>
<dbReference type="STRING" id="695939.SAMN00790413_03219"/>
<dbReference type="OrthoDB" id="71335at2"/>
<dbReference type="Proteomes" id="UP000192582">
    <property type="component" value="Unassembled WGS sequence"/>
</dbReference>
<name>A0A1W1VSB2_9DEIO</name>
<proteinExistence type="predicted"/>
<organism evidence="1 2">
    <name type="scientific">Deinococcus hopiensis KR-140</name>
    <dbReference type="NCBI Taxonomy" id="695939"/>
    <lineage>
        <taxon>Bacteria</taxon>
        <taxon>Thermotogati</taxon>
        <taxon>Deinococcota</taxon>
        <taxon>Deinococci</taxon>
        <taxon>Deinococcales</taxon>
        <taxon>Deinococcaceae</taxon>
        <taxon>Deinococcus</taxon>
    </lineage>
</organism>
<accession>A0A1W1VSB2</accession>
<keyword evidence="2" id="KW-1185">Reference proteome</keyword>